<comment type="caution">
    <text evidence="1">The sequence shown here is derived from an EMBL/GenBank/DDBJ whole genome shotgun (WGS) entry which is preliminary data.</text>
</comment>
<evidence type="ECO:0000313" key="1">
    <source>
        <dbReference type="EMBL" id="EPI66173.1"/>
    </source>
</evidence>
<feature type="non-terminal residue" evidence="1">
    <location>
        <position position="46"/>
    </location>
</feature>
<organism evidence="1 2">
    <name type="scientific">Salmonella enteritidis (strain 2009K0958)</name>
    <dbReference type="NCBI Taxonomy" id="1192586"/>
    <lineage>
        <taxon>Bacteria</taxon>
        <taxon>Pseudomonadati</taxon>
        <taxon>Pseudomonadota</taxon>
        <taxon>Gammaproteobacteria</taxon>
        <taxon>Enterobacterales</taxon>
        <taxon>Enterobacteriaceae</taxon>
        <taxon>Salmonella</taxon>
    </lineage>
</organism>
<dbReference type="AlphaFoldDB" id="A0A656IG06"/>
<name>A0A656IG06_SALE2</name>
<protein>
    <submittedName>
        <fullName evidence="1">Uncharacterized protein</fullName>
    </submittedName>
</protein>
<accession>A0A656IG06</accession>
<gene>
    <name evidence="1" type="ORF">A673_03670</name>
</gene>
<reference evidence="1 2" key="1">
    <citation type="submission" date="2013-04" db="EMBL/GenBank/DDBJ databases">
        <authorList>
            <person name="McClelland M."/>
            <person name="Porwollik S."/>
            <person name="Desai P."/>
            <person name="Cheng P."/>
            <person name="Wollam A."/>
            <person name="Pepin K."/>
            <person name="Palsikar V.B."/>
            <person name="Fulton L."/>
            <person name="Fulton R."/>
            <person name="Delehaunty K."/>
            <person name="Fronick C."/>
            <person name="Godfrey J."/>
            <person name="Waligorski J."/>
            <person name="Appelbaum E."/>
            <person name="Tomlinson C."/>
            <person name="Warren W."/>
            <person name="Sodergren E."/>
            <person name="Weinstock G."/>
            <person name="Wilson R.K."/>
        </authorList>
    </citation>
    <scope>NUCLEOTIDE SEQUENCE [LARGE SCALE GENOMIC DNA]</scope>
    <source>
        <strain evidence="1 2">2009K0958</strain>
    </source>
</reference>
<dbReference type="EMBL" id="ATFT01000079">
    <property type="protein sequence ID" value="EPI66173.1"/>
    <property type="molecule type" value="Genomic_DNA"/>
</dbReference>
<proteinExistence type="predicted"/>
<sequence length="46" mass="5766">MSPVDLTLITFRLIIIYQINNFQRIINSPRKKENRLRAYPTRRYWR</sequence>
<dbReference type="Proteomes" id="UP000014535">
    <property type="component" value="Unassembled WGS sequence"/>
</dbReference>
<evidence type="ECO:0000313" key="2">
    <source>
        <dbReference type="Proteomes" id="UP000014535"/>
    </source>
</evidence>